<dbReference type="InterPro" id="IPR010921">
    <property type="entry name" value="Trp_repressor/repl_initiator"/>
</dbReference>
<evidence type="ECO:0000256" key="10">
    <source>
        <dbReference type="RuleBase" id="RU000577"/>
    </source>
</evidence>
<comment type="subcellular location">
    <subcellularLocation>
        <location evidence="8">Cytoplasm</location>
    </subcellularLocation>
</comment>
<feature type="binding site" evidence="8">
    <location>
        <position position="189"/>
    </location>
    <ligand>
        <name>ATP</name>
        <dbReference type="ChEBI" id="CHEBI:30616"/>
    </ligand>
</feature>
<keyword evidence="5 8" id="KW-0067">ATP-binding</keyword>
<dbReference type="PANTHER" id="PTHR30050">
    <property type="entry name" value="CHROMOSOMAL REPLICATION INITIATOR PROTEIN DNAA"/>
    <property type="match status" value="1"/>
</dbReference>
<reference evidence="14" key="1">
    <citation type="journal article" date="2021" name="PeerJ">
        <title>Extensive microbial diversity within the chicken gut microbiome revealed by metagenomics and culture.</title>
        <authorList>
            <person name="Gilroy R."/>
            <person name="Ravi A."/>
            <person name="Getino M."/>
            <person name="Pursley I."/>
            <person name="Horton D.L."/>
            <person name="Alikhan N.F."/>
            <person name="Baker D."/>
            <person name="Gharbi K."/>
            <person name="Hall N."/>
            <person name="Watson M."/>
            <person name="Adriaenssens E.M."/>
            <person name="Foster-Nyarko E."/>
            <person name="Jarju S."/>
            <person name="Secka A."/>
            <person name="Antonio M."/>
            <person name="Oren A."/>
            <person name="Chaudhuri R.R."/>
            <person name="La Ragione R."/>
            <person name="Hildebrand F."/>
            <person name="Pallen M.J."/>
        </authorList>
    </citation>
    <scope>NUCLEOTIDE SEQUENCE</scope>
    <source>
        <strain evidence="14">ChiHjej11B10-19426</strain>
    </source>
</reference>
<gene>
    <name evidence="8 14" type="primary">dnaA</name>
    <name evidence="14" type="ORF">H9816_08260</name>
</gene>
<dbReference type="Gene3D" id="3.30.300.180">
    <property type="match status" value="1"/>
</dbReference>
<evidence type="ECO:0000256" key="11">
    <source>
        <dbReference type="RuleBase" id="RU004227"/>
    </source>
</evidence>
<keyword evidence="7 8" id="KW-0238">DNA-binding</keyword>
<dbReference type="InterPro" id="IPR027417">
    <property type="entry name" value="P-loop_NTPase"/>
</dbReference>
<dbReference type="EMBL" id="DXCC01000031">
    <property type="protein sequence ID" value="HIZ15879.1"/>
    <property type="molecule type" value="Genomic_DNA"/>
</dbReference>
<feature type="region of interest" description="Domain IV, binds dsDNA" evidence="8">
    <location>
        <begin position="360"/>
        <end position="480"/>
    </location>
</feature>
<comment type="function">
    <text evidence="8 10">Plays an essential role in the initiation and regulation of chromosomal replication. ATP-DnaA binds to the origin of replication (oriC) to initiate formation of the DNA replication initiation complex once per cell cycle. Binds the DnaA box (a 9 base pair repeat at the origin) and separates the double-stranded (ds)DNA. Forms a right-handed helical filament on oriC DNA; dsDNA binds to the exterior of the filament while single-stranded (ss)DNA is stabiized in the filament's interior. The ATP-DnaA-oriC complex binds and stabilizes one strand of the AT-rich DNA unwinding element (DUE), permitting loading of DNA polymerase. After initiation quickly degrades to an ADP-DnaA complex that is not apt for DNA replication. Binds acidic phospholipids.</text>
</comment>
<dbReference type="InterPro" id="IPR024633">
    <property type="entry name" value="DnaA_N_dom"/>
</dbReference>
<dbReference type="InterPro" id="IPR003593">
    <property type="entry name" value="AAA+_ATPase"/>
</dbReference>
<proteinExistence type="inferred from homology"/>
<evidence type="ECO:0000313" key="14">
    <source>
        <dbReference type="EMBL" id="HIZ15879.1"/>
    </source>
</evidence>
<evidence type="ECO:0000256" key="5">
    <source>
        <dbReference type="ARBA" id="ARBA00022840"/>
    </source>
</evidence>
<evidence type="ECO:0000256" key="3">
    <source>
        <dbReference type="ARBA" id="ARBA00022705"/>
    </source>
</evidence>
<dbReference type="AlphaFoldDB" id="A0A9D2DFB0"/>
<dbReference type="InterPro" id="IPR038454">
    <property type="entry name" value="DnaA_N_sf"/>
</dbReference>
<evidence type="ECO:0000256" key="6">
    <source>
        <dbReference type="ARBA" id="ARBA00023121"/>
    </source>
</evidence>
<dbReference type="GO" id="GO:0008289">
    <property type="term" value="F:lipid binding"/>
    <property type="evidence" value="ECO:0007669"/>
    <property type="project" value="UniProtKB-KW"/>
</dbReference>
<feature type="domain" description="Chromosomal replication initiator DnaA C-terminal" evidence="13">
    <location>
        <begin position="387"/>
        <end position="456"/>
    </location>
</feature>
<dbReference type="GO" id="GO:0006275">
    <property type="term" value="P:regulation of DNA replication"/>
    <property type="evidence" value="ECO:0007669"/>
    <property type="project" value="UniProtKB-UniRule"/>
</dbReference>
<dbReference type="CDD" id="cd00009">
    <property type="entry name" value="AAA"/>
    <property type="match status" value="1"/>
</dbReference>
<evidence type="ECO:0000256" key="1">
    <source>
        <dbReference type="ARBA" id="ARBA00006583"/>
    </source>
</evidence>
<comment type="caution">
    <text evidence="8">Lacks conserved residue(s) required for the propagation of feature annotation.</text>
</comment>
<evidence type="ECO:0000259" key="13">
    <source>
        <dbReference type="SMART" id="SM00760"/>
    </source>
</evidence>
<dbReference type="FunFam" id="3.40.50.300:FF:000668">
    <property type="entry name" value="Chromosomal replication initiator protein DnaA"/>
    <property type="match status" value="1"/>
</dbReference>
<evidence type="ECO:0000256" key="7">
    <source>
        <dbReference type="ARBA" id="ARBA00023125"/>
    </source>
</evidence>
<comment type="domain">
    <text evidence="8">Domain I is involved in oligomerization and binding regulators, domain II is flexibile and of varying length in different bacteria, domain III forms the AAA+ region, while domain IV binds dsDNA.</text>
</comment>
<dbReference type="PANTHER" id="PTHR30050:SF2">
    <property type="entry name" value="CHROMOSOMAL REPLICATION INITIATOR PROTEIN DNAA"/>
    <property type="match status" value="1"/>
</dbReference>
<dbReference type="GO" id="GO:0003688">
    <property type="term" value="F:DNA replication origin binding"/>
    <property type="evidence" value="ECO:0007669"/>
    <property type="project" value="UniProtKB-UniRule"/>
</dbReference>
<reference evidence="14" key="2">
    <citation type="submission" date="2021-04" db="EMBL/GenBank/DDBJ databases">
        <authorList>
            <person name="Gilroy R."/>
        </authorList>
    </citation>
    <scope>NUCLEOTIDE SEQUENCE</scope>
    <source>
        <strain evidence="14">ChiHjej11B10-19426</strain>
    </source>
</reference>
<dbReference type="InterPro" id="IPR013159">
    <property type="entry name" value="DnaA_C"/>
</dbReference>
<dbReference type="Pfam" id="PF11638">
    <property type="entry name" value="DnaA_N"/>
    <property type="match status" value="1"/>
</dbReference>
<feature type="binding site" evidence="8">
    <location>
        <position position="186"/>
    </location>
    <ligand>
        <name>ATP</name>
        <dbReference type="ChEBI" id="CHEBI:30616"/>
    </ligand>
</feature>
<dbReference type="InterPro" id="IPR001957">
    <property type="entry name" value="Chromosome_initiator_DnaA"/>
</dbReference>
<comment type="similarity">
    <text evidence="1 8 11">Belongs to the DnaA family.</text>
</comment>
<dbReference type="HAMAP" id="MF_00377">
    <property type="entry name" value="DnaA_bact"/>
    <property type="match status" value="1"/>
</dbReference>
<keyword evidence="4 8" id="KW-0547">Nucleotide-binding</keyword>
<evidence type="ECO:0000256" key="8">
    <source>
        <dbReference type="HAMAP-Rule" id="MF_00377"/>
    </source>
</evidence>
<feature type="region of interest" description="Domain I, interacts with DnaA modulators" evidence="8">
    <location>
        <begin position="1"/>
        <end position="103"/>
    </location>
</feature>
<evidence type="ECO:0000256" key="4">
    <source>
        <dbReference type="ARBA" id="ARBA00022741"/>
    </source>
</evidence>
<dbReference type="PRINTS" id="PR00051">
    <property type="entry name" value="DNAA"/>
</dbReference>
<dbReference type="Pfam" id="PF08299">
    <property type="entry name" value="Bac_DnaA_C"/>
    <property type="match status" value="1"/>
</dbReference>
<comment type="subunit">
    <text evidence="8">Oligomerizes as a right-handed, spiral filament on DNA at oriC.</text>
</comment>
<dbReference type="Gene3D" id="3.40.50.300">
    <property type="entry name" value="P-loop containing nucleotide triphosphate hydrolases"/>
    <property type="match status" value="1"/>
</dbReference>
<dbReference type="GO" id="GO:0005524">
    <property type="term" value="F:ATP binding"/>
    <property type="evidence" value="ECO:0007669"/>
    <property type="project" value="UniProtKB-UniRule"/>
</dbReference>
<dbReference type="Gene3D" id="1.10.1750.10">
    <property type="match status" value="1"/>
</dbReference>
<keyword evidence="6 8" id="KW-0446">Lipid-binding</keyword>
<evidence type="ECO:0000256" key="9">
    <source>
        <dbReference type="NCBIfam" id="TIGR00362"/>
    </source>
</evidence>
<dbReference type="InterPro" id="IPR013317">
    <property type="entry name" value="DnaA_dom"/>
</dbReference>
<dbReference type="SMART" id="SM00382">
    <property type="entry name" value="AAA"/>
    <property type="match status" value="1"/>
</dbReference>
<organism evidence="14 15">
    <name type="scientific">Candidatus Tidjanibacter faecipullorum</name>
    <dbReference type="NCBI Taxonomy" id="2838766"/>
    <lineage>
        <taxon>Bacteria</taxon>
        <taxon>Pseudomonadati</taxon>
        <taxon>Bacteroidota</taxon>
        <taxon>Bacteroidia</taxon>
        <taxon>Bacteroidales</taxon>
        <taxon>Rikenellaceae</taxon>
        <taxon>Tidjanibacter</taxon>
    </lineage>
</organism>
<feature type="domain" description="AAA+ ATPase" evidence="12">
    <location>
        <begin position="175"/>
        <end position="310"/>
    </location>
</feature>
<evidence type="ECO:0000313" key="15">
    <source>
        <dbReference type="Proteomes" id="UP000824014"/>
    </source>
</evidence>
<dbReference type="NCBIfam" id="TIGR00362">
    <property type="entry name" value="DnaA"/>
    <property type="match status" value="1"/>
</dbReference>
<dbReference type="SMART" id="SM00760">
    <property type="entry name" value="Bac_DnaA_C"/>
    <property type="match status" value="1"/>
</dbReference>
<evidence type="ECO:0000256" key="2">
    <source>
        <dbReference type="ARBA" id="ARBA00022490"/>
    </source>
</evidence>
<feature type="binding site" evidence="8">
    <location>
        <position position="190"/>
    </location>
    <ligand>
        <name>ATP</name>
        <dbReference type="ChEBI" id="CHEBI:30616"/>
    </ligand>
</feature>
<dbReference type="GO" id="GO:0005737">
    <property type="term" value="C:cytoplasm"/>
    <property type="evidence" value="ECO:0007669"/>
    <property type="project" value="UniProtKB-SubCell"/>
</dbReference>
<dbReference type="Pfam" id="PF00308">
    <property type="entry name" value="Bac_DnaA"/>
    <property type="match status" value="1"/>
</dbReference>
<evidence type="ECO:0000259" key="12">
    <source>
        <dbReference type="SMART" id="SM00382"/>
    </source>
</evidence>
<sequence length="480" mass="54442">MVTNNTTYTDMWQNCLFEIRQQTSQEEFVKWFKPIVPVDFDGTTLRLRVPNETYVYHIEKHYIPLLRPIIYQTFGQKTLLRYSVPRTDTHASQTAVNNHTHDQHGGMANADCKYSSQTNPADIKNPYAIPGMPRKIVIDSQLNPNYTFDTFVEGDCNRLARSAGMSIAINPGHTAYNPLYIFGNSGLGKTHVAQAIGMEIKQRHPDLQVLYVPMNKFQAQYTSAVLRKEVNDFIHFYQMIDVLIIDDIQELSGNKEGTQNVFFNIFNQLQLSGKQLILTSDKRPVELSDINERLLTRFRWGLAAEMLPPDFETKVKIIRSKAARLGADIPDEVIVFFAENINANIREIEGALSSLLANSTLLGRKITVSLAKEILKMYVKVTQKEITIEHIRNVVCQHLNVDQSVLDSTKRTREVAQARQIAMYLCKQHTQAPLTAIGAAIGGKNHATVLHACKTVANLIETDRAFQQLIEEIERKVLAK</sequence>
<dbReference type="InterPro" id="IPR020591">
    <property type="entry name" value="Chromosome_initiator_DnaA-like"/>
</dbReference>
<dbReference type="SUPFAM" id="SSF52540">
    <property type="entry name" value="P-loop containing nucleoside triphosphate hydrolases"/>
    <property type="match status" value="1"/>
</dbReference>
<keyword evidence="2 8" id="KW-0963">Cytoplasm</keyword>
<dbReference type="GO" id="GO:0005886">
    <property type="term" value="C:plasma membrane"/>
    <property type="evidence" value="ECO:0007669"/>
    <property type="project" value="TreeGrafter"/>
</dbReference>
<comment type="caution">
    <text evidence="14">The sequence shown here is derived from an EMBL/GenBank/DDBJ whole genome shotgun (WGS) entry which is preliminary data.</text>
</comment>
<dbReference type="CDD" id="cd06571">
    <property type="entry name" value="Bac_DnaA_C"/>
    <property type="match status" value="1"/>
</dbReference>
<dbReference type="Proteomes" id="UP000824014">
    <property type="component" value="Unassembled WGS sequence"/>
</dbReference>
<dbReference type="GO" id="GO:0006270">
    <property type="term" value="P:DNA replication initiation"/>
    <property type="evidence" value="ECO:0007669"/>
    <property type="project" value="UniProtKB-UniRule"/>
</dbReference>
<dbReference type="PROSITE" id="PS01008">
    <property type="entry name" value="DNAA"/>
    <property type="match status" value="1"/>
</dbReference>
<dbReference type="InterPro" id="IPR018312">
    <property type="entry name" value="Chromosome_initiator_DnaA_CS"/>
</dbReference>
<dbReference type="SUPFAM" id="SSF48295">
    <property type="entry name" value="TrpR-like"/>
    <property type="match status" value="1"/>
</dbReference>
<accession>A0A9D2DFB0</accession>
<keyword evidence="3 8" id="KW-0235">DNA replication</keyword>
<protein>
    <recommendedName>
        <fullName evidence="8 9">Chromosomal replication initiator protein DnaA</fullName>
    </recommendedName>
</protein>
<dbReference type="Gene3D" id="1.10.8.60">
    <property type="match status" value="1"/>
</dbReference>
<name>A0A9D2DFB0_9BACT</name>
<feature type="binding site" evidence="8">
    <location>
        <position position="188"/>
    </location>
    <ligand>
        <name>ATP</name>
        <dbReference type="ChEBI" id="CHEBI:30616"/>
    </ligand>
</feature>